<evidence type="ECO:0000256" key="1">
    <source>
        <dbReference type="SAM" id="MobiDB-lite"/>
    </source>
</evidence>
<dbReference type="EMBL" id="HG725638">
    <property type="protein sequence ID" value="CDJ69018.1"/>
    <property type="molecule type" value="Genomic_DNA"/>
</dbReference>
<reference evidence="2" key="2">
    <citation type="submission" date="2013-10" db="EMBL/GenBank/DDBJ databases">
        <authorList>
            <person name="Aslett M."/>
        </authorList>
    </citation>
    <scope>NUCLEOTIDE SEQUENCE [LARGE SCALE GENOMIC DNA]</scope>
    <source>
        <strain evidence="2">Houghton</strain>
    </source>
</reference>
<dbReference type="OrthoDB" id="346058at2759"/>
<proteinExistence type="predicted"/>
<feature type="region of interest" description="Disordered" evidence="1">
    <location>
        <begin position="550"/>
        <end position="573"/>
    </location>
</feature>
<accession>U6N146</accession>
<gene>
    <name evidence="2" type="ORF">ENH_00062360</name>
</gene>
<dbReference type="GeneID" id="25476374"/>
<feature type="compositionally biased region" description="Basic and acidic residues" evidence="1">
    <location>
        <begin position="550"/>
        <end position="562"/>
    </location>
</feature>
<sequence>MGKYAHLVSRLVNNTQLKITQTSKVLPRQLLDAALLAPAVPKVASSAASRFQAKWEEEVAMTAESTSNNDGSSFSSKQKEAYFVAPQNKALSTCKSPIEIERAKAERTWELLEVHALLALPSLSPAGILQFLFLALRGNFTPRKFLLELRQFLLEGEPAAPPVEAFWLLWTANDLALLCKLLVEHSVEDAILFARVGFQIVANLQHFGPGDVALVLAAAATDSSVQLRDVLLQPLHLHLSQFPVLSGRMEYAEAPTKAANIPDEGCRSRPNECLFESLLRRLTTQLNQADLNDCVRAFLAALRIFTATSYSSFLQAGHNGAQDSHPRASSVVLDSLCCLANHLHQNVSKVSPRAKLCIITGCVRALHFLREPEAVSMVTLLTAVDTAVEVGREALASHRGSSPSNDKLKGGGKNLDDVYQSSKAAILRSSLFSVLHSKTVARRDDSADCLGKLHANLEAAELEVAVRSALVSSISSLCAAAYSIPGDLKPAEAVVLLDMLWQLRMYHSFAVPFSRVNGAYFHLLANIHQLSARQVIAIVACFEQCHSKAGDEHRHSPLEGRSESSPTRAPSERHWKELAKLTQQRIREKIVDSSLTLTDQVGVHRRSIVWGAGAPEESGLQEMMAIGCSNPARGADDAIASNACRSSASTKTVEGLSLDPFLSAPLQPACRPVRASVLCSVPFWSAHQYMTEDTEG</sequence>
<keyword evidence="3" id="KW-1185">Reference proteome</keyword>
<evidence type="ECO:0000313" key="2">
    <source>
        <dbReference type="EMBL" id="CDJ69018.1"/>
    </source>
</evidence>
<name>U6N146_9EIME</name>
<protein>
    <submittedName>
        <fullName evidence="2">Uncharacterized protein</fullName>
    </submittedName>
</protein>
<dbReference type="RefSeq" id="XP_013437485.1">
    <property type="nucleotide sequence ID" value="XM_013582031.1"/>
</dbReference>
<reference evidence="2" key="1">
    <citation type="submission" date="2013-10" db="EMBL/GenBank/DDBJ databases">
        <title>Genomic analysis of the causative agents of coccidiosis in chickens.</title>
        <authorList>
            <person name="Reid A.J."/>
            <person name="Blake D."/>
            <person name="Billington K."/>
            <person name="Browne H."/>
            <person name="Dunn M."/>
            <person name="Hung S."/>
            <person name="Kawahara F."/>
            <person name="Miranda-Saavedra D."/>
            <person name="Mourier T."/>
            <person name="Nagra H."/>
            <person name="Otto T.D."/>
            <person name="Rawlings N."/>
            <person name="Sanchez A."/>
            <person name="Sanders M."/>
            <person name="Subramaniam C."/>
            <person name="Tay Y."/>
            <person name="Dear P."/>
            <person name="Doerig C."/>
            <person name="Gruber A."/>
            <person name="Parkinson J."/>
            <person name="Shirley M."/>
            <person name="Wan K.L."/>
            <person name="Berriman M."/>
            <person name="Tomley F."/>
            <person name="Pain A."/>
        </authorList>
    </citation>
    <scope>NUCLEOTIDE SEQUENCE [LARGE SCALE GENOMIC DNA]</scope>
    <source>
        <strain evidence="2">Houghton</strain>
    </source>
</reference>
<dbReference type="VEuPathDB" id="ToxoDB:ENH_00062360"/>
<organism evidence="2 3">
    <name type="scientific">Eimeria necatrix</name>
    <dbReference type="NCBI Taxonomy" id="51315"/>
    <lineage>
        <taxon>Eukaryota</taxon>
        <taxon>Sar</taxon>
        <taxon>Alveolata</taxon>
        <taxon>Apicomplexa</taxon>
        <taxon>Conoidasida</taxon>
        <taxon>Coccidia</taxon>
        <taxon>Eucoccidiorida</taxon>
        <taxon>Eimeriorina</taxon>
        <taxon>Eimeriidae</taxon>
        <taxon>Eimeria</taxon>
    </lineage>
</organism>
<evidence type="ECO:0000313" key="3">
    <source>
        <dbReference type="Proteomes" id="UP000030754"/>
    </source>
</evidence>
<dbReference type="AlphaFoldDB" id="U6N146"/>
<dbReference type="Proteomes" id="UP000030754">
    <property type="component" value="Unassembled WGS sequence"/>
</dbReference>